<dbReference type="EMBL" id="MU842813">
    <property type="protein sequence ID" value="KAK2034671.1"/>
    <property type="molecule type" value="Genomic_DNA"/>
</dbReference>
<evidence type="ECO:0000313" key="2">
    <source>
        <dbReference type="EMBL" id="KAK2034671.1"/>
    </source>
</evidence>
<keyword evidence="3" id="KW-1185">Reference proteome</keyword>
<organism evidence="2 3">
    <name type="scientific">Colletotrichum zoysiae</name>
    <dbReference type="NCBI Taxonomy" id="1216348"/>
    <lineage>
        <taxon>Eukaryota</taxon>
        <taxon>Fungi</taxon>
        <taxon>Dikarya</taxon>
        <taxon>Ascomycota</taxon>
        <taxon>Pezizomycotina</taxon>
        <taxon>Sordariomycetes</taxon>
        <taxon>Hypocreomycetidae</taxon>
        <taxon>Glomerellales</taxon>
        <taxon>Glomerellaceae</taxon>
        <taxon>Colletotrichum</taxon>
        <taxon>Colletotrichum graminicola species complex</taxon>
    </lineage>
</organism>
<accession>A0AAD9HUT0</accession>
<feature type="compositionally biased region" description="Basic and acidic residues" evidence="1">
    <location>
        <begin position="54"/>
        <end position="63"/>
    </location>
</feature>
<name>A0AAD9HUT0_9PEZI</name>
<evidence type="ECO:0000256" key="1">
    <source>
        <dbReference type="SAM" id="MobiDB-lite"/>
    </source>
</evidence>
<dbReference type="Proteomes" id="UP001232148">
    <property type="component" value="Unassembled WGS sequence"/>
</dbReference>
<gene>
    <name evidence="2" type="ORF">LX32DRAFT_689201</name>
</gene>
<sequence>MDRKTGEKRQRASIRQATISSQALASVTTRAFAAWHSGAPCKVRNASGTGAPEGKQRTSREPARLPGHKSLGRAGLPVAEPPTYLSKRHDTERRAIAGTAPSATVVLRFASPGVSRCPGSQSR</sequence>
<protein>
    <submittedName>
        <fullName evidence="2">Uncharacterized protein</fullName>
    </submittedName>
</protein>
<feature type="region of interest" description="Disordered" evidence="1">
    <location>
        <begin position="40"/>
        <end position="99"/>
    </location>
</feature>
<dbReference type="AlphaFoldDB" id="A0AAD9HUT0"/>
<reference evidence="2" key="1">
    <citation type="submission" date="2021-06" db="EMBL/GenBank/DDBJ databases">
        <title>Comparative genomics, transcriptomics and evolutionary studies reveal genomic signatures of adaptation to plant cell wall in hemibiotrophic fungi.</title>
        <authorList>
            <consortium name="DOE Joint Genome Institute"/>
            <person name="Baroncelli R."/>
            <person name="Diaz J.F."/>
            <person name="Benocci T."/>
            <person name="Peng M."/>
            <person name="Battaglia E."/>
            <person name="Haridas S."/>
            <person name="Andreopoulos W."/>
            <person name="Labutti K."/>
            <person name="Pangilinan J."/>
            <person name="Floch G.L."/>
            <person name="Makela M.R."/>
            <person name="Henrissat B."/>
            <person name="Grigoriev I.V."/>
            <person name="Crouch J.A."/>
            <person name="De Vries R.P."/>
            <person name="Sukno S.A."/>
            <person name="Thon M.R."/>
        </authorList>
    </citation>
    <scope>NUCLEOTIDE SEQUENCE</scope>
    <source>
        <strain evidence="2">MAFF235873</strain>
    </source>
</reference>
<comment type="caution">
    <text evidence="2">The sequence shown here is derived from an EMBL/GenBank/DDBJ whole genome shotgun (WGS) entry which is preliminary data.</text>
</comment>
<proteinExistence type="predicted"/>
<evidence type="ECO:0000313" key="3">
    <source>
        <dbReference type="Proteomes" id="UP001232148"/>
    </source>
</evidence>